<reference evidence="2 3" key="1">
    <citation type="submission" date="2021-01" db="EMBL/GenBank/DDBJ databases">
        <title>Whole genome shotgun sequence of Catellatospora coxensis NBRC 107359.</title>
        <authorList>
            <person name="Komaki H."/>
            <person name="Tamura T."/>
        </authorList>
    </citation>
    <scope>NUCLEOTIDE SEQUENCE [LARGE SCALE GENOMIC DNA]</scope>
    <source>
        <strain evidence="2 3">NBRC 107359</strain>
    </source>
</reference>
<dbReference type="EMBL" id="BONI01000095">
    <property type="protein sequence ID" value="GIG10632.1"/>
    <property type="molecule type" value="Genomic_DNA"/>
</dbReference>
<dbReference type="PROSITE" id="PS50943">
    <property type="entry name" value="HTH_CROC1"/>
    <property type="match status" value="1"/>
</dbReference>
<organism evidence="2 3">
    <name type="scientific">Catellatospora coxensis</name>
    <dbReference type="NCBI Taxonomy" id="310354"/>
    <lineage>
        <taxon>Bacteria</taxon>
        <taxon>Bacillati</taxon>
        <taxon>Actinomycetota</taxon>
        <taxon>Actinomycetes</taxon>
        <taxon>Micromonosporales</taxon>
        <taxon>Micromonosporaceae</taxon>
        <taxon>Catellatospora</taxon>
    </lineage>
</organism>
<evidence type="ECO:0000313" key="2">
    <source>
        <dbReference type="EMBL" id="GIG10632.1"/>
    </source>
</evidence>
<dbReference type="AlphaFoldDB" id="A0A8J3KX55"/>
<gene>
    <name evidence="2" type="ORF">Cco03nite_73320</name>
</gene>
<dbReference type="Proteomes" id="UP000630887">
    <property type="component" value="Unassembled WGS sequence"/>
</dbReference>
<accession>A0A8J3KX55</accession>
<evidence type="ECO:0000259" key="1">
    <source>
        <dbReference type="PROSITE" id="PS50943"/>
    </source>
</evidence>
<comment type="caution">
    <text evidence="2">The sequence shown here is derived from an EMBL/GenBank/DDBJ whole genome shotgun (WGS) entry which is preliminary data.</text>
</comment>
<dbReference type="RefSeq" id="WP_203698596.1">
    <property type="nucleotide sequence ID" value="NZ_BAAALC010000085.1"/>
</dbReference>
<keyword evidence="3" id="KW-1185">Reference proteome</keyword>
<sequence length="468" mass="52647">MDRTRKHTVAALRRQAEQERWPAGRLPAEISRRLGVSALLAHRLAAGRTQQQTASELRRLYQQETGQEARLSHQQVSKWEQGQDRPEKYLNALCKLYATRLDLLGLAIDCTDDAAGTGSPATPARREDQPTFDRRSLLTAAGSALFLDFDDMRMRTEQELRKDWLSEETLDRCEHEVDDLGLQIRTVDPRVFLAQAGAVYHRLNDLLSQRQSPGRHRRLTNSMAGLAGLIALDLNALGDPWKARSWFQTSQTLAEVHDNVGIRSWAMSYEAMTHLWHGGSPQRALQLAVSARDRARREPSSPSGALAAAIMGRALARLDRRREAESAIQESETMWSKLDQQPRTEETSFGFYEHLLRMYQSDVFTTIGRYEEAEHAQNAVMSLAGQGPQLDVDSALVQLDRALCLARRDVPEQSVRTVLDTVLALPEGFQSGTVVQRTKLVREELIALGNGGLVAEVEEWLRANTPRR</sequence>
<name>A0A8J3KX55_9ACTN</name>
<protein>
    <recommendedName>
        <fullName evidence="1">HTH cro/C1-type domain-containing protein</fullName>
    </recommendedName>
</protein>
<dbReference type="InterPro" id="IPR001387">
    <property type="entry name" value="Cro/C1-type_HTH"/>
</dbReference>
<evidence type="ECO:0000313" key="3">
    <source>
        <dbReference type="Proteomes" id="UP000630887"/>
    </source>
</evidence>
<proteinExistence type="predicted"/>
<feature type="domain" description="HTH cro/C1-type" evidence="1">
    <location>
        <begin position="62"/>
        <end position="104"/>
    </location>
</feature>